<keyword evidence="3" id="KW-0238">DNA-binding</keyword>
<dbReference type="Pfam" id="PF03466">
    <property type="entry name" value="LysR_substrate"/>
    <property type="match status" value="1"/>
</dbReference>
<dbReference type="SUPFAM" id="SSF53850">
    <property type="entry name" value="Periplasmic binding protein-like II"/>
    <property type="match status" value="1"/>
</dbReference>
<keyword evidence="7" id="KW-1185">Reference proteome</keyword>
<evidence type="ECO:0000256" key="3">
    <source>
        <dbReference type="ARBA" id="ARBA00023125"/>
    </source>
</evidence>
<dbReference type="CDD" id="cd08422">
    <property type="entry name" value="PBP2_CrgA_like"/>
    <property type="match status" value="1"/>
</dbReference>
<accession>H6SL29</accession>
<organism evidence="6 7">
    <name type="scientific">Pararhodospirillum photometricum DSM 122</name>
    <dbReference type="NCBI Taxonomy" id="1150469"/>
    <lineage>
        <taxon>Bacteria</taxon>
        <taxon>Pseudomonadati</taxon>
        <taxon>Pseudomonadota</taxon>
        <taxon>Alphaproteobacteria</taxon>
        <taxon>Rhodospirillales</taxon>
        <taxon>Rhodospirillaceae</taxon>
        <taxon>Pararhodospirillum</taxon>
    </lineage>
</organism>
<dbReference type="GO" id="GO:0006351">
    <property type="term" value="P:DNA-templated transcription"/>
    <property type="evidence" value="ECO:0007669"/>
    <property type="project" value="TreeGrafter"/>
</dbReference>
<dbReference type="Gene3D" id="1.10.10.10">
    <property type="entry name" value="Winged helix-like DNA-binding domain superfamily/Winged helix DNA-binding domain"/>
    <property type="match status" value="1"/>
</dbReference>
<dbReference type="GO" id="GO:0043565">
    <property type="term" value="F:sequence-specific DNA binding"/>
    <property type="evidence" value="ECO:0007669"/>
    <property type="project" value="TreeGrafter"/>
</dbReference>
<evidence type="ECO:0000256" key="2">
    <source>
        <dbReference type="ARBA" id="ARBA00023015"/>
    </source>
</evidence>
<dbReference type="PRINTS" id="PR00039">
    <property type="entry name" value="HTHLYSR"/>
</dbReference>
<dbReference type="InterPro" id="IPR036388">
    <property type="entry name" value="WH-like_DNA-bd_sf"/>
</dbReference>
<dbReference type="HOGENOM" id="CLU_039613_16_2_5"/>
<proteinExistence type="inferred from homology"/>
<dbReference type="PANTHER" id="PTHR30537">
    <property type="entry name" value="HTH-TYPE TRANSCRIPTIONAL REGULATOR"/>
    <property type="match status" value="1"/>
</dbReference>
<dbReference type="InterPro" id="IPR036390">
    <property type="entry name" value="WH_DNA-bd_sf"/>
</dbReference>
<dbReference type="EMBL" id="HE663493">
    <property type="protein sequence ID" value="CCG08694.1"/>
    <property type="molecule type" value="Genomic_DNA"/>
</dbReference>
<dbReference type="AlphaFoldDB" id="H6SL29"/>
<keyword evidence="4" id="KW-0804">Transcription</keyword>
<dbReference type="KEGG" id="rpm:RSPPHO_02068"/>
<evidence type="ECO:0000313" key="7">
    <source>
        <dbReference type="Proteomes" id="UP000033220"/>
    </source>
</evidence>
<dbReference type="PATRIC" id="fig|1150469.3.peg.2331"/>
<dbReference type="PANTHER" id="PTHR30537:SF20">
    <property type="entry name" value="TRANSCRIPTIONAL REGULATORY PROTEIN"/>
    <property type="match status" value="1"/>
</dbReference>
<evidence type="ECO:0000313" key="6">
    <source>
        <dbReference type="EMBL" id="CCG08694.1"/>
    </source>
</evidence>
<dbReference type="InterPro" id="IPR005119">
    <property type="entry name" value="LysR_subst-bd"/>
</dbReference>
<dbReference type="Gene3D" id="3.40.190.290">
    <property type="match status" value="1"/>
</dbReference>
<dbReference type="GO" id="GO:0003700">
    <property type="term" value="F:DNA-binding transcription factor activity"/>
    <property type="evidence" value="ECO:0007669"/>
    <property type="project" value="InterPro"/>
</dbReference>
<evidence type="ECO:0000256" key="1">
    <source>
        <dbReference type="ARBA" id="ARBA00009437"/>
    </source>
</evidence>
<reference evidence="6 7" key="1">
    <citation type="submission" date="2012-02" db="EMBL/GenBank/DDBJ databases">
        <title>Shotgun genome sequence of Phaeospirillum photometricum DSM 122.</title>
        <authorList>
            <person name="Duquesne K."/>
            <person name="Sturgis J."/>
        </authorList>
    </citation>
    <scope>NUCLEOTIDE SEQUENCE [LARGE SCALE GENOMIC DNA]</scope>
    <source>
        <strain evidence="7">DSM122</strain>
    </source>
</reference>
<dbReference type="InterPro" id="IPR000847">
    <property type="entry name" value="LysR_HTH_N"/>
</dbReference>
<comment type="similarity">
    <text evidence="1">Belongs to the LysR transcriptional regulatory family.</text>
</comment>
<sequence length="308" mass="34989">MLAISNRAETMDWDKLRVFHAVAEAGSFTHAGDILNLSQSAVSRQISALEESLKAALFHRHARGLILTEQGELLYETVHEVFGKLASVEARLGESRERPEGPLTVTTTLAFGSIWLTPRIKRFMDRYPDIDVTLALNDTELDLAMRQADVAVRFMPPRQPDLIQRQLVSMPYYVFAAPEYLETHGLPERAEDLDHHRLIIYADEFKPPVGNINWLLTAGRDDNRPRKPVLRLNNLYGMFRAVESGLGIAALPEYFSSESSNLVRILPDRQGPMISIYFVYAEEMRHSKRVAVFRDFLINELNNSGFSC</sequence>
<dbReference type="SUPFAM" id="SSF46785">
    <property type="entry name" value="Winged helix' DNA-binding domain"/>
    <property type="match status" value="1"/>
</dbReference>
<feature type="domain" description="HTH lysR-type" evidence="5">
    <location>
        <begin position="11"/>
        <end position="68"/>
    </location>
</feature>
<protein>
    <submittedName>
        <fullName evidence="6">Transcriptional regulator, LysR family</fullName>
    </submittedName>
</protein>
<dbReference type="PROSITE" id="PS50931">
    <property type="entry name" value="HTH_LYSR"/>
    <property type="match status" value="1"/>
</dbReference>
<dbReference type="eggNOG" id="COG0583">
    <property type="taxonomic scope" value="Bacteria"/>
</dbReference>
<keyword evidence="2" id="KW-0805">Transcription regulation</keyword>
<dbReference type="InterPro" id="IPR058163">
    <property type="entry name" value="LysR-type_TF_proteobact-type"/>
</dbReference>
<evidence type="ECO:0000259" key="5">
    <source>
        <dbReference type="PROSITE" id="PS50931"/>
    </source>
</evidence>
<dbReference type="Proteomes" id="UP000033220">
    <property type="component" value="Chromosome DSM 122"/>
</dbReference>
<gene>
    <name evidence="6" type="ORF">RSPPHO_02068</name>
</gene>
<dbReference type="FunFam" id="1.10.10.10:FF:000001">
    <property type="entry name" value="LysR family transcriptional regulator"/>
    <property type="match status" value="1"/>
</dbReference>
<dbReference type="STRING" id="1150469.RSPPHO_02068"/>
<evidence type="ECO:0000256" key="4">
    <source>
        <dbReference type="ARBA" id="ARBA00023163"/>
    </source>
</evidence>
<name>H6SL29_PARPM</name>
<dbReference type="Pfam" id="PF00126">
    <property type="entry name" value="HTH_1"/>
    <property type="match status" value="1"/>
</dbReference>